<accession>A0ABY9UM52</accession>
<dbReference type="InterPro" id="IPR014347">
    <property type="entry name" value="Tautomerase/MIF_sf"/>
</dbReference>
<dbReference type="PANTHER" id="PTHR38460:SF1">
    <property type="entry name" value="TAUTOMERASE YOLI-RELATED"/>
    <property type="match status" value="1"/>
</dbReference>
<dbReference type="InterPro" id="IPR037479">
    <property type="entry name" value="Tauto_MSAD"/>
</dbReference>
<dbReference type="PANTHER" id="PTHR38460">
    <property type="entry name" value="TAUTOMERASE YOLI-RELATED"/>
    <property type="match status" value="1"/>
</dbReference>
<name>A0ABY9UM52_STRVL</name>
<dbReference type="Gene3D" id="3.30.429.10">
    <property type="entry name" value="Macrophage Migration Inhibitory Factor"/>
    <property type="match status" value="1"/>
</dbReference>
<dbReference type="EMBL" id="CP134213">
    <property type="protein sequence ID" value="WND23276.1"/>
    <property type="molecule type" value="Genomic_DNA"/>
</dbReference>
<dbReference type="SUPFAM" id="SSF55331">
    <property type="entry name" value="Tautomerase/MIF"/>
    <property type="match status" value="1"/>
</dbReference>
<evidence type="ECO:0000313" key="2">
    <source>
        <dbReference type="Proteomes" id="UP001249394"/>
    </source>
</evidence>
<gene>
    <name evidence="1" type="ORF">RI060_40715</name>
</gene>
<dbReference type="Pfam" id="PF14552">
    <property type="entry name" value="Tautomerase_2"/>
    <property type="match status" value="1"/>
</dbReference>
<proteinExistence type="predicted"/>
<evidence type="ECO:0000313" key="1">
    <source>
        <dbReference type="EMBL" id="WND23276.1"/>
    </source>
</evidence>
<reference evidence="1 2" key="1">
    <citation type="submission" date="2023-09" db="EMBL/GenBank/DDBJ databases">
        <title>The genome sequence of Streptomyces anthocyanicus.</title>
        <authorList>
            <person name="Mo P."/>
        </authorList>
    </citation>
    <scope>NUCLEOTIDE SEQUENCE [LARGE SCALE GENOMIC DNA]</scope>
    <source>
        <strain evidence="1 2">JCM 4387</strain>
    </source>
</reference>
<keyword evidence="2" id="KW-1185">Reference proteome</keyword>
<sequence length="131" mass="14479">MPLVRIDTLRAGPERLAAIGRAVHDALRETIGIPPDDRFQILTDHDGTSGTLRYDDYLGVHRDDGIAYIAITLRSGRMPAQKQALYRRIAELAQAYADTEPRNVFVVLTENESADWSLGEGLAQYLDAPGT</sequence>
<protein>
    <submittedName>
        <fullName evidence="1">Tautomerase family protein</fullName>
    </submittedName>
</protein>
<organism evidence="1 2">
    <name type="scientific">Streptomyces violaceus</name>
    <name type="common">Streptomyces venezuelae</name>
    <dbReference type="NCBI Taxonomy" id="1936"/>
    <lineage>
        <taxon>Bacteria</taxon>
        <taxon>Bacillati</taxon>
        <taxon>Actinomycetota</taxon>
        <taxon>Actinomycetes</taxon>
        <taxon>Kitasatosporales</taxon>
        <taxon>Streptomycetaceae</taxon>
        <taxon>Streptomyces</taxon>
    </lineage>
</organism>
<dbReference type="Proteomes" id="UP001249394">
    <property type="component" value="Chromosome"/>
</dbReference>